<dbReference type="SUPFAM" id="SSF52200">
    <property type="entry name" value="Toll/Interleukin receptor TIR domain"/>
    <property type="match status" value="1"/>
</dbReference>
<dbReference type="EMBL" id="JABKKJ010000050">
    <property type="protein sequence ID" value="NPE26338.1"/>
    <property type="molecule type" value="Genomic_DNA"/>
</dbReference>
<accession>A0ABX2B4Y2</accession>
<sequence length="174" mass="20183">MSYSRESYFKGIVTKMPINEQQRTFSASSNESFDIFLSYNINDKDVVKGIYYVLRKMGFKVYVDFMIDPQMDRSKVTKETAERMQSRLKHSRSLIYAQSSNAAISKWMPWELGVVDGNTGKCFIMPVQKGYETIHSRQEYLLLYPVIGINTLNELRVHNSESSNYSKALVDCLR</sequence>
<evidence type="ECO:0000259" key="1">
    <source>
        <dbReference type="Pfam" id="PF13676"/>
    </source>
</evidence>
<dbReference type="Gene3D" id="3.40.50.10140">
    <property type="entry name" value="Toll/interleukin-1 receptor homology (TIR) domain"/>
    <property type="match status" value="1"/>
</dbReference>
<protein>
    <submittedName>
        <fullName evidence="2">Toll/interleukin-1 receptor domain-containing protein</fullName>
    </submittedName>
</protein>
<evidence type="ECO:0000313" key="3">
    <source>
        <dbReference type="Proteomes" id="UP000820977"/>
    </source>
</evidence>
<proteinExistence type="predicted"/>
<reference evidence="2 3" key="1">
    <citation type="submission" date="2020-05" db="EMBL/GenBank/DDBJ databases">
        <title>Distinct polysaccharide utilization as determinants for interspecies competition between intestinal Prevotella spp.</title>
        <authorList>
            <person name="Galvez E.J.C."/>
            <person name="Iljazovic A."/>
            <person name="Strowig T."/>
        </authorList>
    </citation>
    <scope>NUCLEOTIDE SEQUENCE [LARGE SCALE GENOMIC DNA]</scope>
    <source>
        <strain evidence="2 3">PCHR</strain>
    </source>
</reference>
<comment type="caution">
    <text evidence="2">The sequence shown here is derived from an EMBL/GenBank/DDBJ whole genome shotgun (WGS) entry which is preliminary data.</text>
</comment>
<organism evidence="2 3">
    <name type="scientific">Xylanibacter caecicola</name>
    <dbReference type="NCBI Taxonomy" id="2736294"/>
    <lineage>
        <taxon>Bacteria</taxon>
        <taxon>Pseudomonadati</taxon>
        <taxon>Bacteroidota</taxon>
        <taxon>Bacteroidia</taxon>
        <taxon>Bacteroidales</taxon>
        <taxon>Prevotellaceae</taxon>
        <taxon>Xylanibacter</taxon>
    </lineage>
</organism>
<feature type="domain" description="TIR" evidence="1">
    <location>
        <begin position="35"/>
        <end position="128"/>
    </location>
</feature>
<dbReference type="Pfam" id="PF13676">
    <property type="entry name" value="TIR_2"/>
    <property type="match status" value="1"/>
</dbReference>
<name>A0ABX2B4Y2_9BACT</name>
<keyword evidence="3" id="KW-1185">Reference proteome</keyword>
<evidence type="ECO:0000313" key="2">
    <source>
        <dbReference type="EMBL" id="NPE26338.1"/>
    </source>
</evidence>
<gene>
    <name evidence="2" type="ORF">HPS54_12655</name>
</gene>
<dbReference type="InterPro" id="IPR035897">
    <property type="entry name" value="Toll_tir_struct_dom_sf"/>
</dbReference>
<dbReference type="InterPro" id="IPR000157">
    <property type="entry name" value="TIR_dom"/>
</dbReference>
<dbReference type="Proteomes" id="UP000820977">
    <property type="component" value="Unassembled WGS sequence"/>
</dbReference>
<keyword evidence="2" id="KW-0675">Receptor</keyword>